<organism evidence="1 2">
    <name type="scientific">Mucilaginibacter psychrotolerans</name>
    <dbReference type="NCBI Taxonomy" id="1524096"/>
    <lineage>
        <taxon>Bacteria</taxon>
        <taxon>Pseudomonadati</taxon>
        <taxon>Bacteroidota</taxon>
        <taxon>Sphingobacteriia</taxon>
        <taxon>Sphingobacteriales</taxon>
        <taxon>Sphingobacteriaceae</taxon>
        <taxon>Mucilaginibacter</taxon>
    </lineage>
</organism>
<gene>
    <name evidence="1" type="ORF">E2R66_27995</name>
</gene>
<evidence type="ECO:0000313" key="2">
    <source>
        <dbReference type="Proteomes" id="UP000297540"/>
    </source>
</evidence>
<accession>A0A4Y8RY81</accession>
<comment type="caution">
    <text evidence="1">The sequence shown here is derived from an EMBL/GenBank/DDBJ whole genome shotgun (WGS) entry which is preliminary data.</text>
</comment>
<keyword evidence="2" id="KW-1185">Reference proteome</keyword>
<dbReference type="RefSeq" id="WP_134737998.1">
    <property type="nucleotide sequence ID" value="NZ_SOZE01000070.1"/>
</dbReference>
<dbReference type="EMBL" id="SOZE01000070">
    <property type="protein sequence ID" value="TFF29726.1"/>
    <property type="molecule type" value="Genomic_DNA"/>
</dbReference>
<proteinExistence type="predicted"/>
<evidence type="ECO:0000313" key="1">
    <source>
        <dbReference type="EMBL" id="TFF29726.1"/>
    </source>
</evidence>
<sequence length="75" mass="8778">MKHNFSVFGIYSLNILKLLAIPKRLILLTVLTEHFTEFDKNFLGQLSEKYVVFFFDRSGKRVSYDYNLVKTTIGV</sequence>
<protein>
    <submittedName>
        <fullName evidence="1">Uncharacterized protein</fullName>
    </submittedName>
</protein>
<reference evidence="1 2" key="1">
    <citation type="journal article" date="2017" name="Int. J. Syst. Evol. Microbiol.">
        <title>Mucilaginibacterpsychrotolerans sp. nov., isolated from peatlands.</title>
        <authorList>
            <person name="Deng Y."/>
            <person name="Shen L."/>
            <person name="Xu B."/>
            <person name="Liu Y."/>
            <person name="Gu Z."/>
            <person name="Liu H."/>
            <person name="Zhou Y."/>
        </authorList>
    </citation>
    <scope>NUCLEOTIDE SEQUENCE [LARGE SCALE GENOMIC DNA]</scope>
    <source>
        <strain evidence="1 2">NH7-4</strain>
    </source>
</reference>
<name>A0A4Y8RY81_9SPHI</name>
<dbReference type="Proteomes" id="UP000297540">
    <property type="component" value="Unassembled WGS sequence"/>
</dbReference>
<dbReference type="AlphaFoldDB" id="A0A4Y8RY81"/>